<evidence type="ECO:0000256" key="1">
    <source>
        <dbReference type="ARBA" id="ARBA00001946"/>
    </source>
</evidence>
<keyword evidence="7 8" id="KW-0315">Glutamine amidotransferase</keyword>
<keyword evidence="12" id="KW-1185">Reference proteome</keyword>
<name>A0A7K1KPM0_9BACT</name>
<evidence type="ECO:0000256" key="2">
    <source>
        <dbReference type="ARBA" id="ARBA00022573"/>
    </source>
</evidence>
<dbReference type="InterPro" id="IPR027417">
    <property type="entry name" value="P-loop_NTPase"/>
</dbReference>
<evidence type="ECO:0000256" key="8">
    <source>
        <dbReference type="HAMAP-Rule" id="MF_00027"/>
    </source>
</evidence>
<feature type="domain" description="CobQ/CobB/MinD/ParA nucleotide binding" evidence="9">
    <location>
        <begin position="9"/>
        <end position="193"/>
    </location>
</feature>
<comment type="cofactor">
    <cofactor evidence="1 8">
        <name>Mg(2+)</name>
        <dbReference type="ChEBI" id="CHEBI:18420"/>
    </cofactor>
</comment>
<dbReference type="CDD" id="cd03130">
    <property type="entry name" value="GATase1_CobB"/>
    <property type="match status" value="1"/>
</dbReference>
<proteinExistence type="inferred from homology"/>
<evidence type="ECO:0000313" key="12">
    <source>
        <dbReference type="Proteomes" id="UP000461162"/>
    </source>
</evidence>
<dbReference type="SUPFAM" id="SSF52317">
    <property type="entry name" value="Class I glutamine amidotransferase-like"/>
    <property type="match status" value="1"/>
</dbReference>
<accession>A0A7K1KPM0</accession>
<comment type="domain">
    <text evidence="8">Comprises of two domains. The C-terminal domain contains the binding site for glutamine and catalyzes the hydrolysis of this substrate to glutamate and ammonia. The N-terminal domain is anticipated to bind ATP and cobyrinate and catalyzes the ultimate synthesis of the diamide product. The ammonia produced via the glutaminase domain is probably translocated to the adjacent domain via a molecular tunnel, where it reacts with an activated intermediate.</text>
</comment>
<comment type="function">
    <text evidence="8">Catalyzes the ATP-dependent amidation of the two carboxylate groups at positions a and c of cobyrinate, using either L-glutamine or ammonia as the nitrogen source.</text>
</comment>
<keyword evidence="5 8" id="KW-0067">ATP-binding</keyword>
<keyword evidence="3 8" id="KW-0436">Ligase</keyword>
<keyword evidence="6 8" id="KW-0460">Magnesium</keyword>
<dbReference type="PANTHER" id="PTHR43873:SF1">
    <property type="entry name" value="COBYRINATE A,C-DIAMIDE SYNTHASE"/>
    <property type="match status" value="1"/>
</dbReference>
<evidence type="ECO:0000256" key="3">
    <source>
        <dbReference type="ARBA" id="ARBA00022598"/>
    </source>
</evidence>
<keyword evidence="4 8" id="KW-0547">Nucleotide-binding</keyword>
<evidence type="ECO:0000256" key="7">
    <source>
        <dbReference type="ARBA" id="ARBA00022962"/>
    </source>
</evidence>
<dbReference type="Proteomes" id="UP000461162">
    <property type="component" value="Unassembled WGS sequence"/>
</dbReference>
<comment type="caution">
    <text evidence="11">The sequence shown here is derived from an EMBL/GenBank/DDBJ whole genome shotgun (WGS) entry which is preliminary data.</text>
</comment>
<dbReference type="Gene3D" id="3.40.50.300">
    <property type="entry name" value="P-loop containing nucleotide triphosphate hydrolases"/>
    <property type="match status" value="2"/>
</dbReference>
<evidence type="ECO:0000256" key="4">
    <source>
        <dbReference type="ARBA" id="ARBA00022741"/>
    </source>
</evidence>
<dbReference type="PROSITE" id="PS51274">
    <property type="entry name" value="GATASE_COBBQ"/>
    <property type="match status" value="1"/>
</dbReference>
<protein>
    <recommendedName>
        <fullName evidence="8">Cobyrinate a,c-diamide synthase</fullName>
        <ecNumber evidence="8">6.3.5.11</ecNumber>
    </recommendedName>
    <alternativeName>
        <fullName evidence="8">Cobyrinic acid a,c-diamide synthetase</fullName>
    </alternativeName>
</protein>
<dbReference type="EMBL" id="WODC01000005">
    <property type="protein sequence ID" value="MUM77831.1"/>
    <property type="molecule type" value="Genomic_DNA"/>
</dbReference>
<dbReference type="InterPro" id="IPR011698">
    <property type="entry name" value="GATase_3"/>
</dbReference>
<dbReference type="EC" id="6.3.5.11" evidence="8"/>
<comment type="pathway">
    <text evidence="8">Cofactor biosynthesis; adenosylcobalamin biosynthesis; cob(II)yrinate a,c-diamide from sirohydrochlorin (anaerobic route): step 10/10.</text>
</comment>
<evidence type="ECO:0000256" key="5">
    <source>
        <dbReference type="ARBA" id="ARBA00022840"/>
    </source>
</evidence>
<dbReference type="Gene3D" id="3.40.50.880">
    <property type="match status" value="1"/>
</dbReference>
<evidence type="ECO:0000256" key="6">
    <source>
        <dbReference type="ARBA" id="ARBA00022842"/>
    </source>
</evidence>
<dbReference type="UniPathway" id="UPA00148">
    <property type="reaction ID" value="UER00231"/>
</dbReference>
<dbReference type="InterPro" id="IPR002586">
    <property type="entry name" value="CobQ/CobB/MinD/ParA_Nub-bd_dom"/>
</dbReference>
<dbReference type="RefSeq" id="WP_367614063.1">
    <property type="nucleotide sequence ID" value="NZ_WODC01000005.1"/>
</dbReference>
<comment type="miscellaneous">
    <text evidence="8">The a and c carboxylates of cobyrinate are activated for nucleophilic attack via formation of a phosphorylated intermediate by ATP. CbiA catalyzes first the amidation of the c-carboxylate, and then that of the a-carboxylate.</text>
</comment>
<dbReference type="PANTHER" id="PTHR43873">
    <property type="entry name" value="COBYRINATE A,C-DIAMIDE SYNTHASE"/>
    <property type="match status" value="1"/>
</dbReference>
<dbReference type="NCBIfam" id="NF002204">
    <property type="entry name" value="PRK01077.1"/>
    <property type="match status" value="1"/>
</dbReference>
<feature type="domain" description="CobB/CobQ-like glutamine amidotransferase" evidence="10">
    <location>
        <begin position="256"/>
        <end position="450"/>
    </location>
</feature>
<dbReference type="Pfam" id="PF01656">
    <property type="entry name" value="CbiA"/>
    <property type="match status" value="1"/>
</dbReference>
<evidence type="ECO:0000259" key="10">
    <source>
        <dbReference type="Pfam" id="PF07685"/>
    </source>
</evidence>
<dbReference type="NCBIfam" id="TIGR00379">
    <property type="entry name" value="cobB"/>
    <property type="match status" value="1"/>
</dbReference>
<sequence length="474" mass="50761">MQQQIPRLVLAGLSGGTGKTIVSLALARAFSRRGLAVAPFKKGPDYIDARWLAIAAGRDCSNLDPFFHTEAVLRSLFLHRAQGADLSLVEGNRGLFDGKDAKGSCSTAELARRLAAPVILTIDCTKMTRTVAAIVQGCASFEPGLKLSGVVLNRTAGERHRSVLRRSIEEYTDIPVLGMLPKIAVNPIPERHMGLLSDQEFGTGVDDGNAALNALAETAEQWLDLDAILAAAHRASPMKYAPAPLFSGAAQPPAVRIGYVHDEAFWFYYPENLEALRHAGAELVRLSVLSGEPWPDVDGLYLGGGFPEMFAERIAANGPVLTHIRALSRAGLPIYAECGGFMLLCQALECRSADGAMGRYAMAGVFPASTTLCARPQGLGYTEAVVEVASPFFREGETVLGHEFHYSLCLAGQGSMPTTLRMRRGSGIGQGGDGLLYENTFAGYTHIHALAVPEWAPRFVAAAAQWRGSRGPRA</sequence>
<reference evidence="11 12" key="1">
    <citation type="submission" date="2019-11" db="EMBL/GenBank/DDBJ databases">
        <title>Pseudodesulfovibrio alkaliphilus, sp. nov., an alkaliphilic sulfate-reducing bacteria from mud volcano of Taman peninsula, Russia.</title>
        <authorList>
            <person name="Frolova A."/>
            <person name="Merkel A.Y."/>
            <person name="Slobodkin A.I."/>
        </authorList>
    </citation>
    <scope>NUCLEOTIDE SEQUENCE [LARGE SCALE GENOMIC DNA]</scope>
    <source>
        <strain evidence="11 12">F-1</strain>
    </source>
</reference>
<gene>
    <name evidence="8" type="primary">cbiA</name>
    <name evidence="11" type="ORF">GKC30_09310</name>
</gene>
<dbReference type="Pfam" id="PF07685">
    <property type="entry name" value="GATase_3"/>
    <property type="match status" value="1"/>
</dbReference>
<dbReference type="GO" id="GO:0042242">
    <property type="term" value="F:cobyrinic acid a,c-diamide synthase activity"/>
    <property type="evidence" value="ECO:0007669"/>
    <property type="project" value="UniProtKB-UniRule"/>
</dbReference>
<evidence type="ECO:0000313" key="11">
    <source>
        <dbReference type="EMBL" id="MUM77831.1"/>
    </source>
</evidence>
<evidence type="ECO:0000259" key="9">
    <source>
        <dbReference type="Pfam" id="PF01656"/>
    </source>
</evidence>
<dbReference type="GO" id="GO:0005524">
    <property type="term" value="F:ATP binding"/>
    <property type="evidence" value="ECO:0007669"/>
    <property type="project" value="UniProtKB-UniRule"/>
</dbReference>
<dbReference type="GO" id="GO:0009236">
    <property type="term" value="P:cobalamin biosynthetic process"/>
    <property type="evidence" value="ECO:0007669"/>
    <property type="project" value="UniProtKB-UniRule"/>
</dbReference>
<feature type="site" description="Increases nucleophilicity of active site Cys" evidence="8">
    <location>
        <position position="446"/>
    </location>
</feature>
<dbReference type="HAMAP" id="MF_00027">
    <property type="entry name" value="CobB_CbiA"/>
    <property type="match status" value="1"/>
</dbReference>
<organism evidence="11 12">
    <name type="scientific">Pseudodesulfovibrio alkaliphilus</name>
    <dbReference type="NCBI Taxonomy" id="2661613"/>
    <lineage>
        <taxon>Bacteria</taxon>
        <taxon>Pseudomonadati</taxon>
        <taxon>Thermodesulfobacteriota</taxon>
        <taxon>Desulfovibrionia</taxon>
        <taxon>Desulfovibrionales</taxon>
        <taxon>Desulfovibrionaceae</taxon>
    </lineage>
</organism>
<comment type="catalytic activity">
    <reaction evidence="8">
        <text>cob(II)yrinate + 2 L-glutamine + 2 ATP + 2 H2O = cob(II)yrinate a,c diamide + 2 L-glutamate + 2 ADP + 2 phosphate + 2 H(+)</text>
        <dbReference type="Rhea" id="RHEA:26289"/>
        <dbReference type="ChEBI" id="CHEBI:15377"/>
        <dbReference type="ChEBI" id="CHEBI:15378"/>
        <dbReference type="ChEBI" id="CHEBI:29985"/>
        <dbReference type="ChEBI" id="CHEBI:30616"/>
        <dbReference type="ChEBI" id="CHEBI:43474"/>
        <dbReference type="ChEBI" id="CHEBI:58359"/>
        <dbReference type="ChEBI" id="CHEBI:58537"/>
        <dbReference type="ChEBI" id="CHEBI:58894"/>
        <dbReference type="ChEBI" id="CHEBI:456216"/>
        <dbReference type="EC" id="6.3.5.11"/>
    </reaction>
</comment>
<dbReference type="InterPro" id="IPR029062">
    <property type="entry name" value="Class_I_gatase-like"/>
</dbReference>
<dbReference type="SUPFAM" id="SSF52540">
    <property type="entry name" value="P-loop containing nucleoside triphosphate hydrolases"/>
    <property type="match status" value="1"/>
</dbReference>
<comment type="similarity">
    <text evidence="8">Belongs to the CobB/CbiA family.</text>
</comment>
<keyword evidence="2 8" id="KW-0169">Cobalamin biosynthesis</keyword>
<feature type="active site" description="Nucleophile" evidence="8">
    <location>
        <position position="338"/>
    </location>
</feature>
<dbReference type="AlphaFoldDB" id="A0A7K1KPM0"/>
<dbReference type="CDD" id="cd05388">
    <property type="entry name" value="CobB_N"/>
    <property type="match status" value="1"/>
</dbReference>
<dbReference type="InterPro" id="IPR004484">
    <property type="entry name" value="CbiA/CobB_synth"/>
</dbReference>